<dbReference type="EMBL" id="UINC01084437">
    <property type="protein sequence ID" value="SVC31083.1"/>
    <property type="molecule type" value="Genomic_DNA"/>
</dbReference>
<reference evidence="1" key="1">
    <citation type="submission" date="2018-05" db="EMBL/GenBank/DDBJ databases">
        <authorList>
            <person name="Lanie J.A."/>
            <person name="Ng W.-L."/>
            <person name="Kazmierczak K.M."/>
            <person name="Andrzejewski T.M."/>
            <person name="Davidsen T.M."/>
            <person name="Wayne K.J."/>
            <person name="Tettelin H."/>
            <person name="Glass J.I."/>
            <person name="Rusch D."/>
            <person name="Podicherti R."/>
            <person name="Tsui H.-C.T."/>
            <person name="Winkler M.E."/>
        </authorList>
    </citation>
    <scope>NUCLEOTIDE SEQUENCE</scope>
</reference>
<organism evidence="1">
    <name type="scientific">marine metagenome</name>
    <dbReference type="NCBI Taxonomy" id="408172"/>
    <lineage>
        <taxon>unclassified sequences</taxon>
        <taxon>metagenomes</taxon>
        <taxon>ecological metagenomes</taxon>
    </lineage>
</organism>
<sequence>MAGSRRLQNCRYPEIAEVKLLRVWKPHAAESGLIIGFYLVYLMTRGLFYTHPDETGLQNALRVIDLEIRLRLFWEPAWQAWMLGNTEILVAVLN</sequence>
<gene>
    <name evidence="1" type="ORF">METZ01_LOCUS283937</name>
</gene>
<evidence type="ECO:0000313" key="1">
    <source>
        <dbReference type="EMBL" id="SVC31083.1"/>
    </source>
</evidence>
<name>A0A382L5B7_9ZZZZ</name>
<feature type="non-terminal residue" evidence="1">
    <location>
        <position position="94"/>
    </location>
</feature>
<protein>
    <submittedName>
        <fullName evidence="1">Uncharacterized protein</fullName>
    </submittedName>
</protein>
<proteinExistence type="predicted"/>
<dbReference type="AlphaFoldDB" id="A0A382L5B7"/>
<accession>A0A382L5B7</accession>